<dbReference type="HOGENOM" id="CLU_2108321_0_0_1"/>
<accession>F0UVI9</accession>
<name>F0UVI9_AJEC8</name>
<dbReference type="EMBL" id="DS990644">
    <property type="protein sequence ID" value="EGC49916.1"/>
    <property type="molecule type" value="Genomic_DNA"/>
</dbReference>
<evidence type="ECO:0000313" key="2">
    <source>
        <dbReference type="EMBL" id="EGC49916.1"/>
    </source>
</evidence>
<organism evidence="3">
    <name type="scientific">Ajellomyces capsulatus (strain H88)</name>
    <name type="common">Darling's disease fungus</name>
    <name type="synonym">Histoplasma capsulatum</name>
    <dbReference type="NCBI Taxonomy" id="544711"/>
    <lineage>
        <taxon>Eukaryota</taxon>
        <taxon>Fungi</taxon>
        <taxon>Dikarya</taxon>
        <taxon>Ascomycota</taxon>
        <taxon>Pezizomycotina</taxon>
        <taxon>Eurotiomycetes</taxon>
        <taxon>Eurotiomycetidae</taxon>
        <taxon>Onygenales</taxon>
        <taxon>Ajellomycetaceae</taxon>
        <taxon>Histoplasma</taxon>
    </lineage>
</organism>
<reference evidence="3" key="1">
    <citation type="submission" date="2008-07" db="EMBL/GenBank/DDBJ databases">
        <title>Annotation of Ajellomyces capsulatus strain H88.</title>
        <authorList>
            <person name="Champion M."/>
            <person name="Cuomo C."/>
            <person name="Ma L.-J."/>
            <person name="Henn M.R."/>
            <person name="Sil A."/>
            <person name="Goldman B."/>
            <person name="Young S.K."/>
            <person name="Kodira C.D."/>
            <person name="Zeng Q."/>
            <person name="Koehrsen M."/>
            <person name="Alvarado L."/>
            <person name="Berlin A."/>
            <person name="Borenstein D."/>
            <person name="Chen Z."/>
            <person name="Engels R."/>
            <person name="Freedman E."/>
            <person name="Gellesch M."/>
            <person name="Goldberg J."/>
            <person name="Griggs A."/>
            <person name="Gujja S."/>
            <person name="Heiman D."/>
            <person name="Hepburn T."/>
            <person name="Howarth C."/>
            <person name="Jen D."/>
            <person name="Larson L."/>
            <person name="Lewis B."/>
            <person name="Mehta T."/>
            <person name="Park D."/>
            <person name="Pearson M."/>
            <person name="Roberts A."/>
            <person name="Saif S."/>
            <person name="Shea T."/>
            <person name="Shenoy N."/>
            <person name="Sisk P."/>
            <person name="Stolte C."/>
            <person name="Sykes S."/>
            <person name="Walk T."/>
            <person name="White J."/>
            <person name="Yandava C."/>
            <person name="Klein B."/>
            <person name="McEwen J.G."/>
            <person name="Puccia R."/>
            <person name="Goldman G.H."/>
            <person name="Felipe M.S."/>
            <person name="Nino-Vega G."/>
            <person name="San-Blas G."/>
            <person name="Taylor J."/>
            <person name="Mendoza L."/>
            <person name="Galagan J."/>
            <person name="Nusbaum C."/>
            <person name="Birren B."/>
        </authorList>
    </citation>
    <scope>NUCLEOTIDE SEQUENCE [LARGE SCALE GENOMIC DNA]</scope>
    <source>
        <strain evidence="3">H88</strain>
    </source>
</reference>
<protein>
    <submittedName>
        <fullName evidence="2">Predicted protein</fullName>
    </submittedName>
</protein>
<evidence type="ECO:0000313" key="3">
    <source>
        <dbReference type="Proteomes" id="UP000008142"/>
    </source>
</evidence>
<dbReference type="AlphaFoldDB" id="F0UVI9"/>
<proteinExistence type="predicted"/>
<evidence type="ECO:0000256" key="1">
    <source>
        <dbReference type="SAM" id="MobiDB-lite"/>
    </source>
</evidence>
<feature type="region of interest" description="Disordered" evidence="1">
    <location>
        <begin position="1"/>
        <end position="29"/>
    </location>
</feature>
<gene>
    <name evidence="2" type="ORF">HCEG_09131</name>
</gene>
<feature type="compositionally biased region" description="Basic and acidic residues" evidence="1">
    <location>
        <begin position="20"/>
        <end position="29"/>
    </location>
</feature>
<feature type="compositionally biased region" description="Polar residues" evidence="1">
    <location>
        <begin position="1"/>
        <end position="19"/>
    </location>
</feature>
<sequence>MTLLPNNCSLKYSRPSSSNIREKSRNEEIRVDKGKQGMRTVMTKAKWNTRKKLTASGKEVKRIVAQEASEEDQTPEGWIGSSIVVNKRFSSVEEHGKGPYSNTQSAEIGDVDYFR</sequence>
<dbReference type="Proteomes" id="UP000008142">
    <property type="component" value="Unassembled WGS sequence"/>
</dbReference>
<feature type="region of interest" description="Disordered" evidence="1">
    <location>
        <begin position="92"/>
        <end position="115"/>
    </location>
</feature>